<evidence type="ECO:0008006" key="3">
    <source>
        <dbReference type="Google" id="ProtNLM"/>
    </source>
</evidence>
<organism evidence="1 2">
    <name type="scientific">Rhodobium gokarnense</name>
    <dbReference type="NCBI Taxonomy" id="364296"/>
    <lineage>
        <taxon>Bacteria</taxon>
        <taxon>Pseudomonadati</taxon>
        <taxon>Pseudomonadota</taxon>
        <taxon>Alphaproteobacteria</taxon>
        <taxon>Hyphomicrobiales</taxon>
        <taxon>Rhodobiaceae</taxon>
        <taxon>Rhodobium</taxon>
    </lineage>
</organism>
<dbReference type="InterPro" id="IPR021233">
    <property type="entry name" value="DUF2783"/>
</dbReference>
<dbReference type="RefSeq" id="WP_264600073.1">
    <property type="nucleotide sequence ID" value="NZ_JAOQNS010000002.1"/>
</dbReference>
<reference evidence="2" key="1">
    <citation type="submission" date="2023-07" db="EMBL/GenBank/DDBJ databases">
        <title>Genome sequencing of Purple Non-Sulfur Bacteria from various extreme environments.</title>
        <authorList>
            <person name="Mayer M."/>
        </authorList>
    </citation>
    <scope>NUCLEOTIDE SEQUENCE [LARGE SCALE GENOMIC DNA]</scope>
    <source>
        <strain evidence="2">DSM 17935</strain>
    </source>
</reference>
<comment type="caution">
    <text evidence="1">The sequence shown here is derived from an EMBL/GenBank/DDBJ whole genome shotgun (WGS) entry which is preliminary data.</text>
</comment>
<gene>
    <name evidence="1" type="ORF">M2319_000722</name>
</gene>
<evidence type="ECO:0000313" key="1">
    <source>
        <dbReference type="EMBL" id="MCW2306403.1"/>
    </source>
</evidence>
<dbReference type="EMBL" id="JAOQNS010000002">
    <property type="protein sequence ID" value="MCW2306403.1"/>
    <property type="molecule type" value="Genomic_DNA"/>
</dbReference>
<proteinExistence type="predicted"/>
<sequence>MLNLKPNIADPDGFYETLINAQRDLTDDAVDRMNARLILILSNHIGDNDVLAEAITLAAGEAKA</sequence>
<dbReference type="Proteomes" id="UP001209755">
    <property type="component" value="Unassembled WGS sequence"/>
</dbReference>
<protein>
    <recommendedName>
        <fullName evidence="3">DUF2783 domain-containing protein</fullName>
    </recommendedName>
</protein>
<dbReference type="Pfam" id="PF10932">
    <property type="entry name" value="DUF2783"/>
    <property type="match status" value="1"/>
</dbReference>
<keyword evidence="2" id="KW-1185">Reference proteome</keyword>
<evidence type="ECO:0000313" key="2">
    <source>
        <dbReference type="Proteomes" id="UP001209755"/>
    </source>
</evidence>
<name>A0ABT3H7M6_9HYPH</name>
<accession>A0ABT3H7M6</accession>